<name>A0A2T9Z2Y8_9FUNG</name>
<protein>
    <recommendedName>
        <fullName evidence="4">AAA+ ATPase domain-containing protein</fullName>
    </recommendedName>
</protein>
<dbReference type="Gene3D" id="1.20.5.170">
    <property type="match status" value="1"/>
</dbReference>
<comment type="caution">
    <text evidence="2">The sequence shown here is derived from an EMBL/GenBank/DDBJ whole genome shotgun (WGS) entry which is preliminary data.</text>
</comment>
<dbReference type="AlphaFoldDB" id="A0A2T9Z2Y8"/>
<dbReference type="PANTHER" id="PTHR23408:SF3">
    <property type="entry name" value="METHYLMALONIC ACIDURIA TYPE A PROTEIN, MITOCHONDRIAL"/>
    <property type="match status" value="1"/>
</dbReference>
<reference evidence="2 3" key="1">
    <citation type="journal article" date="2018" name="MBio">
        <title>Comparative Genomics Reveals the Core Gene Toolbox for the Fungus-Insect Symbiosis.</title>
        <authorList>
            <person name="Wang Y."/>
            <person name="Stata M."/>
            <person name="Wang W."/>
            <person name="Stajich J.E."/>
            <person name="White M.M."/>
            <person name="Moncalvo J.M."/>
        </authorList>
    </citation>
    <scope>NUCLEOTIDE SEQUENCE [LARGE SCALE GENOMIC DNA]</scope>
    <source>
        <strain evidence="2 3">SC-DP-2</strain>
    </source>
</reference>
<dbReference type="PANTHER" id="PTHR23408">
    <property type="entry name" value="METHYLMALONYL-COA MUTASE"/>
    <property type="match status" value="1"/>
</dbReference>
<accession>A0A2T9Z2Y8</accession>
<organism evidence="2 3">
    <name type="scientific">Smittium megazygosporum</name>
    <dbReference type="NCBI Taxonomy" id="133381"/>
    <lineage>
        <taxon>Eukaryota</taxon>
        <taxon>Fungi</taxon>
        <taxon>Fungi incertae sedis</taxon>
        <taxon>Zoopagomycota</taxon>
        <taxon>Kickxellomycotina</taxon>
        <taxon>Harpellomycetes</taxon>
        <taxon>Harpellales</taxon>
        <taxon>Legeriomycetaceae</taxon>
        <taxon>Smittium</taxon>
    </lineage>
</organism>
<evidence type="ECO:0008006" key="4">
    <source>
        <dbReference type="Google" id="ProtNLM"/>
    </source>
</evidence>
<evidence type="ECO:0000256" key="1">
    <source>
        <dbReference type="ARBA" id="ARBA00009625"/>
    </source>
</evidence>
<dbReference type="OrthoDB" id="1476984at2759"/>
<dbReference type="SUPFAM" id="SSF52540">
    <property type="entry name" value="P-loop containing nucleoside triphosphate hydrolases"/>
    <property type="match status" value="1"/>
</dbReference>
<dbReference type="InterPro" id="IPR027417">
    <property type="entry name" value="P-loop_NTPase"/>
</dbReference>
<sequence>MLLLLPKFRSPLPFSSVRHYHYDVEKLFEGVISGKRSSLSKAITLVESTRADHLILSKDLISKCTQYMSTRPRARRIGFTGTPGVGKSSFIEAFGKFLIEKNHKLAVLAVDPSSSRSGGSLLGDKTRMQYLSVSDSAYVRPSPNGGCMGGVSRNTIESIILSEAAGFDTIFVETVGVGQSEFMVADMVD</sequence>
<comment type="similarity">
    <text evidence="1">Belongs to the SIMIBI class G3E GTPase family. ArgK/MeaB subfamily.</text>
</comment>
<dbReference type="Proteomes" id="UP000245609">
    <property type="component" value="Unassembled WGS sequence"/>
</dbReference>
<dbReference type="GO" id="GO:0003924">
    <property type="term" value="F:GTPase activity"/>
    <property type="evidence" value="ECO:0007669"/>
    <property type="project" value="InterPro"/>
</dbReference>
<dbReference type="Pfam" id="PF03308">
    <property type="entry name" value="MeaB"/>
    <property type="match status" value="1"/>
</dbReference>
<dbReference type="EMBL" id="MBFS01002327">
    <property type="protein sequence ID" value="PVU98965.1"/>
    <property type="molecule type" value="Genomic_DNA"/>
</dbReference>
<evidence type="ECO:0000313" key="2">
    <source>
        <dbReference type="EMBL" id="PVU98965.1"/>
    </source>
</evidence>
<dbReference type="GO" id="GO:0005737">
    <property type="term" value="C:cytoplasm"/>
    <property type="evidence" value="ECO:0007669"/>
    <property type="project" value="TreeGrafter"/>
</dbReference>
<gene>
    <name evidence="2" type="ORF">BB560_005575</name>
</gene>
<dbReference type="GO" id="GO:0005525">
    <property type="term" value="F:GTP binding"/>
    <property type="evidence" value="ECO:0007669"/>
    <property type="project" value="InterPro"/>
</dbReference>
<dbReference type="InterPro" id="IPR005129">
    <property type="entry name" value="GTPase_ArgK"/>
</dbReference>
<feature type="non-terminal residue" evidence="2">
    <location>
        <position position="189"/>
    </location>
</feature>
<evidence type="ECO:0000313" key="3">
    <source>
        <dbReference type="Proteomes" id="UP000245609"/>
    </source>
</evidence>
<keyword evidence="3" id="KW-1185">Reference proteome</keyword>
<dbReference type="Gene3D" id="3.40.50.300">
    <property type="entry name" value="P-loop containing nucleotide triphosphate hydrolases"/>
    <property type="match status" value="1"/>
</dbReference>
<proteinExistence type="inferred from homology"/>
<dbReference type="STRING" id="133381.A0A2T9Z2Y8"/>